<dbReference type="SUPFAM" id="SSF140453">
    <property type="entry name" value="EsxAB dimer-like"/>
    <property type="match status" value="1"/>
</dbReference>
<dbReference type="AlphaFoldDB" id="A0A329QAX8"/>
<dbReference type="RefSeq" id="WP_112260550.1">
    <property type="nucleotide sequence ID" value="NZ_QMIG01000050.1"/>
</dbReference>
<accession>A0A329QAX8</accession>
<feature type="compositionally biased region" description="Basic and acidic residues" evidence="1">
    <location>
        <begin position="59"/>
        <end position="77"/>
    </location>
</feature>
<organism evidence="2 3">
    <name type="scientific">Phytoactinopolyspora halophila</name>
    <dbReference type="NCBI Taxonomy" id="1981511"/>
    <lineage>
        <taxon>Bacteria</taxon>
        <taxon>Bacillati</taxon>
        <taxon>Actinomycetota</taxon>
        <taxon>Actinomycetes</taxon>
        <taxon>Jiangellales</taxon>
        <taxon>Jiangellaceae</taxon>
        <taxon>Phytoactinopolyspora</taxon>
    </lineage>
</organism>
<dbReference type="Proteomes" id="UP000250462">
    <property type="component" value="Unassembled WGS sequence"/>
</dbReference>
<feature type="region of interest" description="Disordered" evidence="1">
    <location>
        <begin position="59"/>
        <end position="89"/>
    </location>
</feature>
<name>A0A329QAX8_9ACTN</name>
<dbReference type="EMBL" id="QMIG01000050">
    <property type="protein sequence ID" value="RAW09221.1"/>
    <property type="molecule type" value="Genomic_DNA"/>
</dbReference>
<proteinExistence type="predicted"/>
<evidence type="ECO:0000313" key="3">
    <source>
        <dbReference type="Proteomes" id="UP000250462"/>
    </source>
</evidence>
<comment type="caution">
    <text evidence="2">The sequence shown here is derived from an EMBL/GenBank/DDBJ whole genome shotgun (WGS) entry which is preliminary data.</text>
</comment>
<dbReference type="Pfam" id="PF06013">
    <property type="entry name" value="WXG100"/>
    <property type="match status" value="1"/>
</dbReference>
<sequence>MSDQERLREAAGKLRGYAGDLNSEIDTLISDHPRSEEVWDGPAADDFYESREDARSRLETLADDLNDHADALESRADELDEEEDAEDGG</sequence>
<keyword evidence="3" id="KW-1185">Reference proteome</keyword>
<evidence type="ECO:0008006" key="4">
    <source>
        <dbReference type="Google" id="ProtNLM"/>
    </source>
</evidence>
<evidence type="ECO:0000256" key="1">
    <source>
        <dbReference type="SAM" id="MobiDB-lite"/>
    </source>
</evidence>
<dbReference type="Gene3D" id="1.10.287.1060">
    <property type="entry name" value="ESAT-6-like"/>
    <property type="match status" value="1"/>
</dbReference>
<protein>
    <recommendedName>
        <fullName evidence="4">WXG100 family type VII secretion target</fullName>
    </recommendedName>
</protein>
<feature type="compositionally biased region" description="Acidic residues" evidence="1">
    <location>
        <begin position="78"/>
        <end position="89"/>
    </location>
</feature>
<dbReference type="OrthoDB" id="9950734at2"/>
<evidence type="ECO:0000313" key="2">
    <source>
        <dbReference type="EMBL" id="RAW09221.1"/>
    </source>
</evidence>
<dbReference type="InterPro" id="IPR036689">
    <property type="entry name" value="ESAT-6-like_sf"/>
</dbReference>
<reference evidence="2 3" key="1">
    <citation type="submission" date="2018-06" db="EMBL/GenBank/DDBJ databases">
        <title>Phytoactinopolyspora halophila sp. nov., a novel halophilic actinomycete isolated from a saline soil in China.</title>
        <authorList>
            <person name="Tang S.-K."/>
        </authorList>
    </citation>
    <scope>NUCLEOTIDE SEQUENCE [LARGE SCALE GENOMIC DNA]</scope>
    <source>
        <strain evidence="2 3">YIM 96934</strain>
    </source>
</reference>
<gene>
    <name evidence="2" type="ORF">DPM12_22275</name>
</gene>
<dbReference type="InterPro" id="IPR010310">
    <property type="entry name" value="T7SS_ESAT-6-like"/>
</dbReference>